<feature type="region of interest" description="Disordered" evidence="9">
    <location>
        <begin position="87"/>
        <end position="119"/>
    </location>
</feature>
<comment type="function">
    <text evidence="8">Involved in the regulation of telomere length, clustering and has a specific role in telomere position effect (TPE).</text>
</comment>
<comment type="similarity">
    <text evidence="1 8">Belongs to the RAP1 family.</text>
</comment>
<dbReference type="GO" id="GO:0005654">
    <property type="term" value="C:nucleoplasm"/>
    <property type="evidence" value="ECO:0007669"/>
    <property type="project" value="UniProtKB-ARBA"/>
</dbReference>
<evidence type="ECO:0000256" key="3">
    <source>
        <dbReference type="ARBA" id="ARBA00022895"/>
    </source>
</evidence>
<keyword evidence="3 8" id="KW-0779">Telomere</keyword>
<feature type="region of interest" description="Disordered" evidence="9">
    <location>
        <begin position="321"/>
        <end position="643"/>
    </location>
</feature>
<dbReference type="PANTHER" id="PTHR16466:SF6">
    <property type="entry name" value="TELOMERIC REPEAT-BINDING FACTOR 2-INTERACTING PROTEIN 1"/>
    <property type="match status" value="1"/>
</dbReference>
<evidence type="ECO:0000256" key="9">
    <source>
        <dbReference type="SAM" id="MobiDB-lite"/>
    </source>
</evidence>
<feature type="region of interest" description="Disordered" evidence="9">
    <location>
        <begin position="175"/>
        <end position="232"/>
    </location>
</feature>
<evidence type="ECO:0000256" key="5">
    <source>
        <dbReference type="ARBA" id="ARBA00023159"/>
    </source>
</evidence>
<keyword evidence="2 8" id="KW-0158">Chromosome</keyword>
<evidence type="ECO:0000256" key="2">
    <source>
        <dbReference type="ARBA" id="ARBA00022454"/>
    </source>
</evidence>
<evidence type="ECO:0000259" key="12">
    <source>
        <dbReference type="Pfam" id="PF16589"/>
    </source>
</evidence>
<dbReference type="SUPFAM" id="SSF46689">
    <property type="entry name" value="Homeodomain-like"/>
    <property type="match status" value="1"/>
</dbReference>
<evidence type="ECO:0000313" key="14">
    <source>
        <dbReference type="Proteomes" id="UP000800096"/>
    </source>
</evidence>
<dbReference type="InterPro" id="IPR039595">
    <property type="entry name" value="TE2IP/Rap1"/>
</dbReference>
<dbReference type="PANTHER" id="PTHR16466">
    <property type="entry name" value="TELOMERE REPEAT-BINDING FACTOR 2-INTERACTING PROTEIN 1"/>
    <property type="match status" value="1"/>
</dbReference>
<evidence type="ECO:0000313" key="13">
    <source>
        <dbReference type="EMBL" id="KAF1912102.1"/>
    </source>
</evidence>
<evidence type="ECO:0000259" key="10">
    <source>
        <dbReference type="Pfam" id="PF08914"/>
    </source>
</evidence>
<keyword evidence="6" id="KW-0804">Transcription</keyword>
<dbReference type="Gene3D" id="1.10.10.60">
    <property type="entry name" value="Homeodomain-like"/>
    <property type="match status" value="1"/>
</dbReference>
<keyword evidence="14" id="KW-1185">Reference proteome</keyword>
<evidence type="ECO:0000256" key="1">
    <source>
        <dbReference type="ARBA" id="ARBA00010467"/>
    </source>
</evidence>
<dbReference type="Pfam" id="PF08914">
    <property type="entry name" value="Myb_Rap1"/>
    <property type="match status" value="1"/>
</dbReference>
<feature type="compositionally biased region" description="Polar residues" evidence="9">
    <location>
        <begin position="535"/>
        <end position="552"/>
    </location>
</feature>
<feature type="domain" description="TRF2-interacting telomeric protein/Rap1 C-terminal" evidence="11">
    <location>
        <begin position="651"/>
        <end position="734"/>
    </location>
</feature>
<proteinExistence type="inferred from homology"/>
<dbReference type="Gene3D" id="1.10.10.2170">
    <property type="match status" value="1"/>
</dbReference>
<dbReference type="Pfam" id="PF16589">
    <property type="entry name" value="BRCT_2"/>
    <property type="match status" value="1"/>
</dbReference>
<dbReference type="InterPro" id="IPR021661">
    <property type="entry name" value="Rap1_C"/>
</dbReference>
<dbReference type="Proteomes" id="UP000800096">
    <property type="component" value="Unassembled WGS sequence"/>
</dbReference>
<feature type="compositionally biased region" description="Polar residues" evidence="9">
    <location>
        <begin position="365"/>
        <end position="381"/>
    </location>
</feature>
<dbReference type="AlphaFoldDB" id="A0A6A5Q9S1"/>
<evidence type="ECO:0000259" key="11">
    <source>
        <dbReference type="Pfam" id="PF11626"/>
    </source>
</evidence>
<feature type="compositionally biased region" description="Basic and acidic residues" evidence="9">
    <location>
        <begin position="480"/>
        <end position="494"/>
    </location>
</feature>
<reference evidence="13" key="1">
    <citation type="journal article" date="2020" name="Stud. Mycol.">
        <title>101 Dothideomycetes genomes: a test case for predicting lifestyles and emergence of pathogens.</title>
        <authorList>
            <person name="Haridas S."/>
            <person name="Albert R."/>
            <person name="Binder M."/>
            <person name="Bloem J."/>
            <person name="Labutti K."/>
            <person name="Salamov A."/>
            <person name="Andreopoulos B."/>
            <person name="Baker S."/>
            <person name="Barry K."/>
            <person name="Bills G."/>
            <person name="Bluhm B."/>
            <person name="Cannon C."/>
            <person name="Castanera R."/>
            <person name="Culley D."/>
            <person name="Daum C."/>
            <person name="Ezra D."/>
            <person name="Gonzalez J."/>
            <person name="Henrissat B."/>
            <person name="Kuo A."/>
            <person name="Liang C."/>
            <person name="Lipzen A."/>
            <person name="Lutzoni F."/>
            <person name="Magnuson J."/>
            <person name="Mondo S."/>
            <person name="Nolan M."/>
            <person name="Ohm R."/>
            <person name="Pangilinan J."/>
            <person name="Park H.-J."/>
            <person name="Ramirez L."/>
            <person name="Alfaro M."/>
            <person name="Sun H."/>
            <person name="Tritt A."/>
            <person name="Yoshinaga Y."/>
            <person name="Zwiers L.-H."/>
            <person name="Turgeon B."/>
            <person name="Goodwin S."/>
            <person name="Spatafora J."/>
            <person name="Crous P."/>
            <person name="Grigoriev I."/>
        </authorList>
    </citation>
    <scope>NUCLEOTIDE SEQUENCE</scope>
    <source>
        <strain evidence="13">HMLAC05119</strain>
    </source>
</reference>
<keyword evidence="5" id="KW-0010">Activator</keyword>
<feature type="compositionally biased region" description="Low complexity" evidence="9">
    <location>
        <begin position="618"/>
        <end position="633"/>
    </location>
</feature>
<evidence type="ECO:0000256" key="6">
    <source>
        <dbReference type="ARBA" id="ARBA00023163"/>
    </source>
</evidence>
<feature type="compositionally biased region" description="Basic and acidic residues" evidence="9">
    <location>
        <begin position="562"/>
        <end position="575"/>
    </location>
</feature>
<accession>A0A6A5Q9S1</accession>
<feature type="compositionally biased region" description="Acidic residues" evidence="9">
    <location>
        <begin position="634"/>
        <end position="643"/>
    </location>
</feature>
<feature type="compositionally biased region" description="Basic and acidic residues" evidence="9">
    <location>
        <begin position="87"/>
        <end position="96"/>
    </location>
</feature>
<dbReference type="InterPro" id="IPR009057">
    <property type="entry name" value="Homeodomain-like_sf"/>
</dbReference>
<dbReference type="InterPro" id="IPR001357">
    <property type="entry name" value="BRCT_dom"/>
</dbReference>
<dbReference type="EMBL" id="ML979141">
    <property type="protein sequence ID" value="KAF1912102.1"/>
    <property type="molecule type" value="Genomic_DNA"/>
</dbReference>
<comment type="subcellular location">
    <subcellularLocation>
        <location evidence="8">Nucleus</location>
    </subcellularLocation>
    <subcellularLocation>
        <location evidence="8">Chromosome</location>
        <location evidence="8">Telomere</location>
    </subcellularLocation>
</comment>
<keyword evidence="7 8" id="KW-0539">Nucleus</keyword>
<feature type="compositionally biased region" description="Polar residues" evidence="9">
    <location>
        <begin position="424"/>
        <end position="444"/>
    </location>
</feature>
<evidence type="ECO:0000256" key="7">
    <source>
        <dbReference type="ARBA" id="ARBA00023242"/>
    </source>
</evidence>
<dbReference type="GO" id="GO:0031848">
    <property type="term" value="P:protection from non-homologous end joining at telomere"/>
    <property type="evidence" value="ECO:0007669"/>
    <property type="project" value="TreeGrafter"/>
</dbReference>
<feature type="domain" description="TERF2-interacting telomeric protein 1 Myb" evidence="10">
    <location>
        <begin position="121"/>
        <end position="176"/>
    </location>
</feature>
<feature type="domain" description="BRCT" evidence="12">
    <location>
        <begin position="21"/>
        <end position="94"/>
    </location>
</feature>
<dbReference type="OrthoDB" id="435460at2759"/>
<evidence type="ECO:0000256" key="8">
    <source>
        <dbReference type="RuleBase" id="RU367107"/>
    </source>
</evidence>
<dbReference type="Pfam" id="PF11626">
    <property type="entry name" value="Rap1_C"/>
    <property type="match status" value="1"/>
</dbReference>
<dbReference type="GO" id="GO:0070187">
    <property type="term" value="C:shelterin complex"/>
    <property type="evidence" value="ECO:0007669"/>
    <property type="project" value="TreeGrafter"/>
</dbReference>
<keyword evidence="4" id="KW-0805">Transcription regulation</keyword>
<feature type="compositionally biased region" description="Basic and acidic residues" evidence="9">
    <location>
        <begin position="398"/>
        <end position="411"/>
    </location>
</feature>
<comment type="subunit">
    <text evidence="8">Homodimer.</text>
</comment>
<dbReference type="GO" id="GO:0010833">
    <property type="term" value="P:telomere maintenance via telomere lengthening"/>
    <property type="evidence" value="ECO:0007669"/>
    <property type="project" value="UniProtKB-UniRule"/>
</dbReference>
<sequence length="739" mass="82341">MAAPNVFEDATEEFGLEGVGQLFAGKSFWVAQRVPSRNRLLDDIRANGGEVVALEKKADYKIADHFRKDCPPGSISYQFIEKSIREGQLRDPKDHPAGPPIGEAREPGALHRPTKSGRAAYTAEEDKILYKWVRECEANGGQASGNEIYKQLEAKYPRHTWSSWRDRYLKQLRGRPPSAFNIPDNAPPSPSSDIPAEQAPAAKTIGVTGKQTASKEGKTPAPTKVSGQGSIRDRKANVPPIYTLAQLETAFSSEDWEDLYAYVDAIDATKGKTTYQEAWKQWADSKDNQTVDQWQQYYEKVVRPQWLRDPEWKRKQVMEKVEKRHGLESSQKSQETQEEEDVPAPIPTATESKDPSLPVPGAATVTVSSEPKMMSSSTAQYESPKYISDLYQNTLKRVRGDEQQYEAERDASQQQPHPAKRQRSLSPSINNELPKNVSLGTGTNPVEVLSDKSSDSEGEDEQVDDQIRQDIADTQNRAKSRFDQELGEAEKEMESVESLEWLDIDHLPPPSVEIGDASEDDLPENSPTPRAPRQRVSNFDTQAILSSPSQGIGFTRLPRPADYTKRQHLDTERRSPSIAPHLDSDASTTQSLQEFRRSLNDEDTAQPSYPPLKPLPRATFSSPAPSDSSTGSGDPDEPLDGDEVDDFFAAQNALGFSDDFVAKALKRTRFRPALAELVIDAWVEGRPLPNQRGIWSVEDDAAAESGDGVALAILERKHTLDGWGGLTERTRFLEAYRNR</sequence>
<name>A0A6A5Q9S1_AMPQU</name>
<dbReference type="GO" id="GO:0042162">
    <property type="term" value="F:telomeric DNA binding"/>
    <property type="evidence" value="ECO:0007669"/>
    <property type="project" value="TreeGrafter"/>
</dbReference>
<gene>
    <name evidence="13" type="ORF">BDU57DRAFT_78918</name>
</gene>
<dbReference type="InterPro" id="IPR015010">
    <property type="entry name" value="TERF2IP_Myb"/>
</dbReference>
<organism evidence="13 14">
    <name type="scientific">Ampelomyces quisqualis</name>
    <name type="common">Powdery mildew agent</name>
    <dbReference type="NCBI Taxonomy" id="50730"/>
    <lineage>
        <taxon>Eukaryota</taxon>
        <taxon>Fungi</taxon>
        <taxon>Dikarya</taxon>
        <taxon>Ascomycota</taxon>
        <taxon>Pezizomycotina</taxon>
        <taxon>Dothideomycetes</taxon>
        <taxon>Pleosporomycetidae</taxon>
        <taxon>Pleosporales</taxon>
        <taxon>Pleosporineae</taxon>
        <taxon>Phaeosphaeriaceae</taxon>
        <taxon>Ampelomyces</taxon>
    </lineage>
</organism>
<evidence type="ECO:0000256" key="4">
    <source>
        <dbReference type="ARBA" id="ARBA00023015"/>
    </source>
</evidence>
<dbReference type="FunFam" id="1.10.10.60:FF:000246">
    <property type="entry name" value="Telomeric repeat-binding factor 2-interacting protein 1"/>
    <property type="match status" value="1"/>
</dbReference>
<protein>
    <recommendedName>
        <fullName evidence="8">DNA-binding protein RAP1</fullName>
    </recommendedName>
</protein>
<dbReference type="InterPro" id="IPR038104">
    <property type="entry name" value="Rap1_C_sf"/>
</dbReference>
<dbReference type="CDD" id="cd11655">
    <property type="entry name" value="rap1_myb-like"/>
    <property type="match status" value="1"/>
</dbReference>